<gene>
    <name evidence="1" type="ORF">O8C76_02405</name>
</gene>
<sequence>MDINKEYIKYVCIYRVYSGYKEISQIEDVKETEEDLRNNYSNIGGIDSWLCERLGIDLIILGNLKSNNKILKEKIDKLFKNQFTEERKNGFGSFKDFYEWYLEQGDKCFYCETSSDILEELFDSKKLNSTKFNSTLHIERLNPKEKYSRENCRLACSLCNNTKSDLISKENYKKYFSKAMESFLNDLKNNKIENKTF</sequence>
<comment type="caution">
    <text evidence="1">The sequence shown here is derived from an EMBL/GenBank/DDBJ whole genome shotgun (WGS) entry which is preliminary data.</text>
</comment>
<accession>A0AAW7PVA9</accession>
<evidence type="ECO:0000313" key="1">
    <source>
        <dbReference type="EMBL" id="MDN5069879.1"/>
    </source>
</evidence>
<dbReference type="EMBL" id="JAPZCX010000003">
    <property type="protein sequence ID" value="MDN5069879.1"/>
    <property type="molecule type" value="Genomic_DNA"/>
</dbReference>
<evidence type="ECO:0000313" key="2">
    <source>
        <dbReference type="Proteomes" id="UP001170288"/>
    </source>
</evidence>
<reference evidence="1" key="2">
    <citation type="journal article" date="2023" name="Microorganisms">
        <title>Genomic Characterization of Arcobacter butzleri Strains Isolated from Various Sources in Lithuania.</title>
        <authorList>
            <person name="Uljanovas D."/>
            <person name="Golz G."/>
            <person name="Fleischmann S."/>
            <person name="Kudirkiene E."/>
            <person name="Kasetiene N."/>
            <person name="Grineviciene A."/>
            <person name="Tamuleviciene E."/>
            <person name="Aksomaitiene J."/>
            <person name="Alter T."/>
            <person name="Malakauskas M."/>
        </authorList>
    </citation>
    <scope>NUCLEOTIDE SEQUENCE</scope>
    <source>
        <strain evidence="1">RCM69</strain>
    </source>
</reference>
<name>A0AAW7PVA9_9BACT</name>
<organism evidence="1 2">
    <name type="scientific">Aliarcobacter butzleri</name>
    <dbReference type="NCBI Taxonomy" id="28197"/>
    <lineage>
        <taxon>Bacteria</taxon>
        <taxon>Pseudomonadati</taxon>
        <taxon>Campylobacterota</taxon>
        <taxon>Epsilonproteobacteria</taxon>
        <taxon>Campylobacterales</taxon>
        <taxon>Arcobacteraceae</taxon>
        <taxon>Aliarcobacter</taxon>
    </lineage>
</organism>
<evidence type="ECO:0008006" key="3">
    <source>
        <dbReference type="Google" id="ProtNLM"/>
    </source>
</evidence>
<proteinExistence type="predicted"/>
<protein>
    <recommendedName>
        <fullName evidence="3">HNH domain-containing protein</fullName>
    </recommendedName>
</protein>
<dbReference type="Proteomes" id="UP001170288">
    <property type="component" value="Unassembled WGS sequence"/>
</dbReference>
<dbReference type="AlphaFoldDB" id="A0AAW7PVA9"/>
<dbReference type="RefSeq" id="WP_128414165.1">
    <property type="nucleotide sequence ID" value="NZ_JAPZCX010000003.1"/>
</dbReference>
<reference evidence="1" key="1">
    <citation type="submission" date="2022-12" db="EMBL/GenBank/DDBJ databases">
        <authorList>
            <person name="Uljanovas D."/>
        </authorList>
    </citation>
    <scope>NUCLEOTIDE SEQUENCE</scope>
    <source>
        <strain evidence="1">RCM69</strain>
    </source>
</reference>
<dbReference type="Gene3D" id="3.30.40.220">
    <property type="match status" value="1"/>
</dbReference>